<name>A0ABT5E750_9BACT</name>
<proteinExistence type="predicted"/>
<accession>A0ABT5E750</accession>
<dbReference type="RefSeq" id="WP_272090188.1">
    <property type="nucleotide sequence ID" value="NZ_JAQNDL010000003.1"/>
</dbReference>
<comment type="caution">
    <text evidence="1">The sequence shown here is derived from an EMBL/GenBank/DDBJ whole genome shotgun (WGS) entry which is preliminary data.</text>
</comment>
<evidence type="ECO:0000313" key="1">
    <source>
        <dbReference type="EMBL" id="MDC0721684.1"/>
    </source>
</evidence>
<keyword evidence="2" id="KW-1185">Reference proteome</keyword>
<protein>
    <submittedName>
        <fullName evidence="1">Uncharacterized protein</fullName>
    </submittedName>
</protein>
<gene>
    <name evidence="1" type="ORF">POL25_32550</name>
</gene>
<sequence>MPARPSRLRSGPEEPTQGIECNADLCVCLLDDVDVGQCPSDGVCMDGGAIFDKMASCCDFG</sequence>
<organism evidence="1 2">
    <name type="scientific">Nannocystis bainbridge</name>
    <dbReference type="NCBI Taxonomy" id="2995303"/>
    <lineage>
        <taxon>Bacteria</taxon>
        <taxon>Pseudomonadati</taxon>
        <taxon>Myxococcota</taxon>
        <taxon>Polyangia</taxon>
        <taxon>Nannocystales</taxon>
        <taxon>Nannocystaceae</taxon>
        <taxon>Nannocystis</taxon>
    </lineage>
</organism>
<dbReference type="Proteomes" id="UP001221686">
    <property type="component" value="Unassembled WGS sequence"/>
</dbReference>
<reference evidence="1 2" key="1">
    <citation type="submission" date="2022-11" db="EMBL/GenBank/DDBJ databases">
        <title>Minimal conservation of predation-associated metabolite biosynthetic gene clusters underscores biosynthetic potential of Myxococcota including descriptions for ten novel species: Archangium lansinium sp. nov., Myxococcus landrumus sp. nov., Nannocystis bai.</title>
        <authorList>
            <person name="Ahearne A."/>
            <person name="Stevens C."/>
            <person name="Dowd S."/>
        </authorList>
    </citation>
    <scope>NUCLEOTIDE SEQUENCE [LARGE SCALE GENOMIC DNA]</scope>
    <source>
        <strain evidence="1 2">BB15-2</strain>
    </source>
</reference>
<evidence type="ECO:0000313" key="2">
    <source>
        <dbReference type="Proteomes" id="UP001221686"/>
    </source>
</evidence>
<dbReference type="EMBL" id="JAQNDL010000003">
    <property type="protein sequence ID" value="MDC0721684.1"/>
    <property type="molecule type" value="Genomic_DNA"/>
</dbReference>